<dbReference type="RefSeq" id="WP_377132477.1">
    <property type="nucleotide sequence ID" value="NZ_JBHSFI010000002.1"/>
</dbReference>
<evidence type="ECO:0000313" key="2">
    <source>
        <dbReference type="EMBL" id="MFC4627386.1"/>
    </source>
</evidence>
<dbReference type="Pfam" id="PF07978">
    <property type="entry name" value="NIPSNAP"/>
    <property type="match status" value="1"/>
</dbReference>
<reference evidence="3" key="1">
    <citation type="journal article" date="2019" name="Int. J. Syst. Evol. Microbiol.">
        <title>The Global Catalogue of Microorganisms (GCM) 10K type strain sequencing project: providing services to taxonomists for standard genome sequencing and annotation.</title>
        <authorList>
            <consortium name="The Broad Institute Genomics Platform"/>
            <consortium name="The Broad Institute Genome Sequencing Center for Infectious Disease"/>
            <person name="Wu L."/>
            <person name="Ma J."/>
        </authorList>
    </citation>
    <scope>NUCLEOTIDE SEQUENCE [LARGE SCALE GENOMIC DNA]</scope>
    <source>
        <strain evidence="3">CCUG 42722</strain>
    </source>
</reference>
<comment type="caution">
    <text evidence="2">The sequence shown here is derived from an EMBL/GenBank/DDBJ whole genome shotgun (WGS) entry which is preliminary data.</text>
</comment>
<evidence type="ECO:0000313" key="3">
    <source>
        <dbReference type="Proteomes" id="UP001596011"/>
    </source>
</evidence>
<dbReference type="Gene3D" id="3.30.70.100">
    <property type="match status" value="1"/>
</dbReference>
<dbReference type="EMBL" id="JBHSFI010000002">
    <property type="protein sequence ID" value="MFC4627386.1"/>
    <property type="molecule type" value="Genomic_DNA"/>
</dbReference>
<sequence>MVPRLSTGDDLGDCPVVELRRYRLRPGRFDSLQRVFQKELVEPQIAAGMRLGGQFRDRDDPDRFVWFRGFASMERRHRALERFYLGPVWREHADEANATMLDSDDVLLLRPTAPPHPPGHAVAPGDVTGEEWAALQVLELPGDEALEAWIGHTYHAALERVSGRPVAMWRTEHSPNTFTALPVRTGNFFVALMVCSTADEWAQISGRLSADEEWLHCAGKLRSAGVDVEWTHLRPTRTSRHPAPVGLR</sequence>
<keyword evidence="3" id="KW-1185">Reference proteome</keyword>
<organism evidence="2 3">
    <name type="scientific">Promicromonospora alba</name>
    <dbReference type="NCBI Taxonomy" id="1616110"/>
    <lineage>
        <taxon>Bacteria</taxon>
        <taxon>Bacillati</taxon>
        <taxon>Actinomycetota</taxon>
        <taxon>Actinomycetes</taxon>
        <taxon>Micrococcales</taxon>
        <taxon>Promicromonosporaceae</taxon>
        <taxon>Promicromonospora</taxon>
    </lineage>
</organism>
<accession>A0ABV9HAJ9</accession>
<dbReference type="InterPro" id="IPR011008">
    <property type="entry name" value="Dimeric_a/b-barrel"/>
</dbReference>
<dbReference type="InterPro" id="IPR012577">
    <property type="entry name" value="NIPSNAP"/>
</dbReference>
<feature type="domain" description="NIPSNAP" evidence="1">
    <location>
        <begin position="17"/>
        <end position="113"/>
    </location>
</feature>
<dbReference type="SUPFAM" id="SSF54909">
    <property type="entry name" value="Dimeric alpha+beta barrel"/>
    <property type="match status" value="1"/>
</dbReference>
<gene>
    <name evidence="2" type="ORF">ACFO6V_04015</name>
</gene>
<dbReference type="Proteomes" id="UP001596011">
    <property type="component" value="Unassembled WGS sequence"/>
</dbReference>
<name>A0ABV9HAJ9_9MICO</name>
<protein>
    <submittedName>
        <fullName evidence="2">NIPSNAP family protein</fullName>
    </submittedName>
</protein>
<evidence type="ECO:0000259" key="1">
    <source>
        <dbReference type="Pfam" id="PF07978"/>
    </source>
</evidence>
<proteinExistence type="predicted"/>